<dbReference type="PANTHER" id="PTHR11439:SF517">
    <property type="entry name" value="CYSTEINE-RICH RLK (RECEPTOR-LIKE PROTEIN KINASE) 8"/>
    <property type="match status" value="1"/>
</dbReference>
<dbReference type="EMBL" id="JAVXUO010003095">
    <property type="protein sequence ID" value="KAK2966773.1"/>
    <property type="molecule type" value="Genomic_DNA"/>
</dbReference>
<dbReference type="PANTHER" id="PTHR11439">
    <property type="entry name" value="GAG-POL-RELATED RETROTRANSPOSON"/>
    <property type="match status" value="1"/>
</dbReference>
<keyword evidence="4" id="KW-1185">Reference proteome</keyword>
<gene>
    <name evidence="3" type="ORF">RJ640_020616</name>
</gene>
<dbReference type="SUPFAM" id="SSF57756">
    <property type="entry name" value="Retrovirus zinc finger-like domains"/>
    <property type="match status" value="1"/>
</dbReference>
<keyword evidence="1" id="KW-0479">Metal-binding</keyword>
<dbReference type="InterPro" id="IPR013103">
    <property type="entry name" value="RVT_2"/>
</dbReference>
<keyword evidence="1" id="KW-0863">Zinc-finger</keyword>
<dbReference type="Pfam" id="PF07727">
    <property type="entry name" value="RVT_2"/>
    <property type="match status" value="1"/>
</dbReference>
<name>A0AA88QHS1_9ASTE</name>
<dbReference type="InterPro" id="IPR036875">
    <property type="entry name" value="Znf_CCHC_sf"/>
</dbReference>
<dbReference type="GO" id="GO:0003676">
    <property type="term" value="F:nucleic acid binding"/>
    <property type="evidence" value="ECO:0007669"/>
    <property type="project" value="InterPro"/>
</dbReference>
<evidence type="ECO:0000313" key="3">
    <source>
        <dbReference type="EMBL" id="KAK2966773.1"/>
    </source>
</evidence>
<comment type="caution">
    <text evidence="3">The sequence shown here is derived from an EMBL/GenBank/DDBJ whole genome shotgun (WGS) entry which is preliminary data.</text>
</comment>
<accession>A0AA88QHS1</accession>
<sequence>MEYIGNAFKGIDMVKRVRLQSLQVVAIEESNNIDIMIVDELSEKLGRGGQNWYNNNESSLEFRPSKEEVAIINDKKDIECFTCRQYGHYSWECRDDPKEENVKAYYVEEKKVGDDMVMFAHDGSKEERVNLDSSASNHMCGYKHMLIAIDESVIGNVIFGDMSKIPVKGNIVKMFDDFKKEMAKEFEMTDSGLMLYYLGIEVKQTDDGIFLSQEVYAKEVLKKFNMKNCNPISIPIEVERKLTRHIKEAPIDRTLFRSLVDSLRYLTCTRPNILYVVSLVSRYMENPTTYHFKMAKRILQYIKVTIDLDIFYHALGDK</sequence>
<evidence type="ECO:0000256" key="1">
    <source>
        <dbReference type="PROSITE-ProRule" id="PRU00047"/>
    </source>
</evidence>
<proteinExistence type="predicted"/>
<evidence type="ECO:0000313" key="4">
    <source>
        <dbReference type="Proteomes" id="UP001187471"/>
    </source>
</evidence>
<dbReference type="InterPro" id="IPR001878">
    <property type="entry name" value="Znf_CCHC"/>
</dbReference>
<keyword evidence="1" id="KW-0862">Zinc</keyword>
<dbReference type="PROSITE" id="PS50158">
    <property type="entry name" value="ZF_CCHC"/>
    <property type="match status" value="1"/>
</dbReference>
<dbReference type="GO" id="GO:0008270">
    <property type="term" value="F:zinc ion binding"/>
    <property type="evidence" value="ECO:0007669"/>
    <property type="project" value="UniProtKB-KW"/>
</dbReference>
<protein>
    <recommendedName>
        <fullName evidence="2">CCHC-type domain-containing protein</fullName>
    </recommendedName>
</protein>
<reference evidence="3" key="1">
    <citation type="submission" date="2022-12" db="EMBL/GenBank/DDBJ databases">
        <title>Draft genome assemblies for two species of Escallonia (Escalloniales).</title>
        <authorList>
            <person name="Chanderbali A."/>
            <person name="Dervinis C."/>
            <person name="Anghel I."/>
            <person name="Soltis D."/>
            <person name="Soltis P."/>
            <person name="Zapata F."/>
        </authorList>
    </citation>
    <scope>NUCLEOTIDE SEQUENCE</scope>
    <source>
        <strain evidence="3">UCBG92.1500</strain>
        <tissue evidence="3">Leaf</tissue>
    </source>
</reference>
<organism evidence="3 4">
    <name type="scientific">Escallonia rubra</name>
    <dbReference type="NCBI Taxonomy" id="112253"/>
    <lineage>
        <taxon>Eukaryota</taxon>
        <taxon>Viridiplantae</taxon>
        <taxon>Streptophyta</taxon>
        <taxon>Embryophyta</taxon>
        <taxon>Tracheophyta</taxon>
        <taxon>Spermatophyta</taxon>
        <taxon>Magnoliopsida</taxon>
        <taxon>eudicotyledons</taxon>
        <taxon>Gunneridae</taxon>
        <taxon>Pentapetalae</taxon>
        <taxon>asterids</taxon>
        <taxon>campanulids</taxon>
        <taxon>Escalloniales</taxon>
        <taxon>Escalloniaceae</taxon>
        <taxon>Escallonia</taxon>
    </lineage>
</organism>
<evidence type="ECO:0000259" key="2">
    <source>
        <dbReference type="PROSITE" id="PS50158"/>
    </source>
</evidence>
<dbReference type="Proteomes" id="UP001187471">
    <property type="component" value="Unassembled WGS sequence"/>
</dbReference>
<dbReference type="AlphaFoldDB" id="A0AA88QHS1"/>
<feature type="domain" description="CCHC-type" evidence="2">
    <location>
        <begin position="80"/>
        <end position="95"/>
    </location>
</feature>